<name>A0ABU7U9X6_LELAM</name>
<evidence type="ECO:0000313" key="1">
    <source>
        <dbReference type="EMBL" id="MEE9683770.1"/>
    </source>
</evidence>
<gene>
    <name evidence="1" type="ORF">V4839_09785</name>
</gene>
<protein>
    <submittedName>
        <fullName evidence="1">Uncharacterized protein</fullName>
    </submittedName>
</protein>
<accession>A0ABU7U9X6</accession>
<dbReference type="Proteomes" id="UP001335910">
    <property type="component" value="Unassembled WGS sequence"/>
</dbReference>
<dbReference type="RefSeq" id="WP_331389527.1">
    <property type="nucleotide sequence ID" value="NZ_JAZKLB010000001.1"/>
</dbReference>
<proteinExistence type="predicted"/>
<reference evidence="1 2" key="1">
    <citation type="submission" date="2023-10" db="EMBL/GenBank/DDBJ databases">
        <title>Wastewater isolates of ESBL- and carbapenemase-producing Gram-negative bacteria from New Zealand.</title>
        <authorList>
            <person name="Straub C."/>
            <person name="Weaver L."/>
            <person name="Cornelius A."/>
            <person name="Mcgill E."/>
            <person name="Dyet K."/>
            <person name="White L."/>
            <person name="Pattis I."/>
        </authorList>
    </citation>
    <scope>NUCLEOTIDE SEQUENCE [LARGE SCALE GENOMIC DNA]</scope>
    <source>
        <strain evidence="1 2">ESBL35</strain>
    </source>
</reference>
<keyword evidence="2" id="KW-1185">Reference proteome</keyword>
<comment type="caution">
    <text evidence="1">The sequence shown here is derived from an EMBL/GenBank/DDBJ whole genome shotgun (WGS) entry which is preliminary data.</text>
</comment>
<dbReference type="EMBL" id="JAZKLI010000001">
    <property type="protein sequence ID" value="MEE9683770.1"/>
    <property type="molecule type" value="Genomic_DNA"/>
</dbReference>
<organism evidence="1 2">
    <name type="scientific">Lelliottia amnigena</name>
    <name type="common">Enterobacter amnigenus</name>
    <dbReference type="NCBI Taxonomy" id="61646"/>
    <lineage>
        <taxon>Bacteria</taxon>
        <taxon>Pseudomonadati</taxon>
        <taxon>Pseudomonadota</taxon>
        <taxon>Gammaproteobacteria</taxon>
        <taxon>Enterobacterales</taxon>
        <taxon>Enterobacteriaceae</taxon>
        <taxon>Lelliottia</taxon>
    </lineage>
</organism>
<evidence type="ECO:0000313" key="2">
    <source>
        <dbReference type="Proteomes" id="UP001335910"/>
    </source>
</evidence>
<sequence length="90" mass="10000">MKKMPYKHTLSEVLLMLCANSPEAFRIIAIMAGGEFTRACLGSSNSHLKTLGRLVFLHPGFLLHTSVYSSDADYFWRTSAARHNRDLAAG</sequence>